<evidence type="ECO:0000313" key="2">
    <source>
        <dbReference type="EMBL" id="TKR27150.1"/>
    </source>
</evidence>
<feature type="region of interest" description="Disordered" evidence="1">
    <location>
        <begin position="146"/>
        <end position="166"/>
    </location>
</feature>
<dbReference type="AlphaFoldDB" id="A0A7Z8NR78"/>
<evidence type="ECO:0000256" key="1">
    <source>
        <dbReference type="SAM" id="MobiDB-lite"/>
    </source>
</evidence>
<name>A0A7Z8NR78_9CELL</name>
<reference evidence="2 3" key="1">
    <citation type="submission" date="2019-05" db="EMBL/GenBank/DDBJ databases">
        <title>Genome sequence of Cellulomonas hominis strain CS1.</title>
        <authorList>
            <person name="Belmont J."/>
            <person name="Maclea K.S."/>
        </authorList>
    </citation>
    <scope>NUCLEOTIDE SEQUENCE [LARGE SCALE GENOMIC DNA]</scope>
    <source>
        <strain evidence="2 3">CS1</strain>
    </source>
</reference>
<evidence type="ECO:0000313" key="3">
    <source>
        <dbReference type="Proteomes" id="UP000308121"/>
    </source>
</evidence>
<organism evidence="2 3">
    <name type="scientific">Cellulomonas hominis</name>
    <dbReference type="NCBI Taxonomy" id="156981"/>
    <lineage>
        <taxon>Bacteria</taxon>
        <taxon>Bacillati</taxon>
        <taxon>Actinomycetota</taxon>
        <taxon>Actinomycetes</taxon>
        <taxon>Micrococcales</taxon>
        <taxon>Cellulomonadaceae</taxon>
        <taxon>Cellulomonas</taxon>
    </lineage>
</organism>
<dbReference type="OrthoDB" id="3630198at2"/>
<sequence>MANRPKDIGTRAETAVVRAARTRGFPGADRLTLTGAHDRGDIGLAPGVIVEVKGGAAAKDASDGMIASWLAETERERLHAGAAVAFLVTQRAGVGPANANRWWAWWRLGSLPDLAVAPLHDQLVIRMQLADALQLLRGAGYGDPLDAGEASGSPNVPGGVRVQEVA</sequence>
<evidence type="ECO:0008006" key="4">
    <source>
        <dbReference type="Google" id="ProtNLM"/>
    </source>
</evidence>
<gene>
    <name evidence="2" type="ORF">FA014_01985</name>
</gene>
<dbReference type="Proteomes" id="UP000308121">
    <property type="component" value="Unassembled WGS sequence"/>
</dbReference>
<comment type="caution">
    <text evidence="2">The sequence shown here is derived from an EMBL/GenBank/DDBJ whole genome shotgun (WGS) entry which is preliminary data.</text>
</comment>
<dbReference type="EMBL" id="SZYE01000006">
    <property type="protein sequence ID" value="TKR27150.1"/>
    <property type="molecule type" value="Genomic_DNA"/>
</dbReference>
<dbReference type="RefSeq" id="WP_154728038.1">
    <property type="nucleotide sequence ID" value="NZ_SZYE01000006.1"/>
</dbReference>
<proteinExistence type="predicted"/>
<accession>A0A7Z8NR78</accession>
<protein>
    <recommendedName>
        <fullName evidence="4">Holliday junction resolvase</fullName>
    </recommendedName>
</protein>